<reference evidence="1" key="3">
    <citation type="submission" date="2025-09" db="UniProtKB">
        <authorList>
            <consortium name="Ensembl"/>
        </authorList>
    </citation>
    <scope>IDENTIFICATION</scope>
</reference>
<sequence>LRYGATPSPAADWDQREQRWIREMGSSEGGVVGGMRFGRSGGLIFGHCLIGCGHILTDSLHQCPGSHAGCQLSGMVQTCGWSPWSPCRGTFSASHHPRRSTLLEPQWLLLATSPSSL</sequence>
<reference evidence="1" key="1">
    <citation type="submission" date="2021-04" db="EMBL/GenBank/DDBJ databases">
        <authorList>
            <consortium name="Wellcome Sanger Institute Data Sharing"/>
        </authorList>
    </citation>
    <scope>NUCLEOTIDE SEQUENCE [LARGE SCALE GENOMIC DNA]</scope>
</reference>
<evidence type="ECO:0000313" key="1">
    <source>
        <dbReference type="Ensembl" id="ENSENLP00000025366.1"/>
    </source>
</evidence>
<accession>A0A665V112</accession>
<reference evidence="1" key="2">
    <citation type="submission" date="2025-08" db="UniProtKB">
        <authorList>
            <consortium name="Ensembl"/>
        </authorList>
    </citation>
    <scope>IDENTIFICATION</scope>
</reference>
<dbReference type="AlphaFoldDB" id="A0A665V112"/>
<evidence type="ECO:0000313" key="2">
    <source>
        <dbReference type="Proteomes" id="UP000472264"/>
    </source>
</evidence>
<protein>
    <submittedName>
        <fullName evidence="1">Uncharacterized protein</fullName>
    </submittedName>
</protein>
<name>A0A665V112_ECHNA</name>
<organism evidence="1 2">
    <name type="scientific">Echeneis naucrates</name>
    <name type="common">Live sharksucker</name>
    <dbReference type="NCBI Taxonomy" id="173247"/>
    <lineage>
        <taxon>Eukaryota</taxon>
        <taxon>Metazoa</taxon>
        <taxon>Chordata</taxon>
        <taxon>Craniata</taxon>
        <taxon>Vertebrata</taxon>
        <taxon>Euteleostomi</taxon>
        <taxon>Actinopterygii</taxon>
        <taxon>Neopterygii</taxon>
        <taxon>Teleostei</taxon>
        <taxon>Neoteleostei</taxon>
        <taxon>Acanthomorphata</taxon>
        <taxon>Carangaria</taxon>
        <taxon>Carangiformes</taxon>
        <taxon>Echeneidae</taxon>
        <taxon>Echeneis</taxon>
    </lineage>
</organism>
<keyword evidence="2" id="KW-1185">Reference proteome</keyword>
<dbReference type="Proteomes" id="UP000472264">
    <property type="component" value="Chromosome 23"/>
</dbReference>
<dbReference type="InParanoid" id="A0A665V112"/>
<dbReference type="Ensembl" id="ENSENLT00000026169.1">
    <property type="protein sequence ID" value="ENSENLP00000025366.1"/>
    <property type="gene ID" value="ENSENLG00000011431.1"/>
</dbReference>
<proteinExistence type="predicted"/>